<accession>A0A822Z5K5</accession>
<name>A0A822Z5K5_NELNU</name>
<feature type="domain" description="FAR1" evidence="1">
    <location>
        <begin position="12"/>
        <end position="53"/>
    </location>
</feature>
<dbReference type="Pfam" id="PF03101">
    <property type="entry name" value="FAR1"/>
    <property type="match status" value="1"/>
</dbReference>
<evidence type="ECO:0000313" key="2">
    <source>
        <dbReference type="EMBL" id="DAD40127.1"/>
    </source>
</evidence>
<sequence>MEFESEESAYCFYNSYAKRKGFTIRKDWKNKNKQGLITSRRYFCGKQGFRKVDK</sequence>
<organism evidence="2 3">
    <name type="scientific">Nelumbo nucifera</name>
    <name type="common">Sacred lotus</name>
    <dbReference type="NCBI Taxonomy" id="4432"/>
    <lineage>
        <taxon>Eukaryota</taxon>
        <taxon>Viridiplantae</taxon>
        <taxon>Streptophyta</taxon>
        <taxon>Embryophyta</taxon>
        <taxon>Tracheophyta</taxon>
        <taxon>Spermatophyta</taxon>
        <taxon>Magnoliopsida</taxon>
        <taxon>Proteales</taxon>
        <taxon>Nelumbonaceae</taxon>
        <taxon>Nelumbo</taxon>
    </lineage>
</organism>
<dbReference type="Proteomes" id="UP000607653">
    <property type="component" value="Unassembled WGS sequence"/>
</dbReference>
<keyword evidence="3" id="KW-1185">Reference proteome</keyword>
<evidence type="ECO:0000259" key="1">
    <source>
        <dbReference type="Pfam" id="PF03101"/>
    </source>
</evidence>
<evidence type="ECO:0000313" key="3">
    <source>
        <dbReference type="Proteomes" id="UP000607653"/>
    </source>
</evidence>
<dbReference type="EMBL" id="DUZY01000005">
    <property type="protein sequence ID" value="DAD40127.1"/>
    <property type="molecule type" value="Genomic_DNA"/>
</dbReference>
<dbReference type="PANTHER" id="PTHR46328">
    <property type="entry name" value="FAR-RED IMPAIRED RESPONSIVE (FAR1) FAMILY PROTEIN-RELATED"/>
    <property type="match status" value="1"/>
</dbReference>
<dbReference type="InterPro" id="IPR004330">
    <property type="entry name" value="FAR1_DNA_bnd_dom"/>
</dbReference>
<dbReference type="AlphaFoldDB" id="A0A822Z5K5"/>
<gene>
    <name evidence="2" type="ORF">HUJ06_014450</name>
</gene>
<proteinExistence type="predicted"/>
<protein>
    <recommendedName>
        <fullName evidence="1">FAR1 domain-containing protein</fullName>
    </recommendedName>
</protein>
<comment type="caution">
    <text evidence="2">The sequence shown here is derived from an EMBL/GenBank/DDBJ whole genome shotgun (WGS) entry which is preliminary data.</text>
</comment>
<reference evidence="2 3" key="1">
    <citation type="journal article" date="2020" name="Mol. Biol. Evol.">
        <title>Distinct Expression and Methylation Patterns for Genes with Different Fates following a Single Whole-Genome Duplication in Flowering Plants.</title>
        <authorList>
            <person name="Shi T."/>
            <person name="Rahmani R.S."/>
            <person name="Gugger P.F."/>
            <person name="Wang M."/>
            <person name="Li H."/>
            <person name="Zhang Y."/>
            <person name="Li Z."/>
            <person name="Wang Q."/>
            <person name="Van de Peer Y."/>
            <person name="Marchal K."/>
            <person name="Chen J."/>
        </authorList>
    </citation>
    <scope>NUCLEOTIDE SEQUENCE [LARGE SCALE GENOMIC DNA]</scope>
    <source>
        <tissue evidence="2">Leaf</tissue>
    </source>
</reference>
<dbReference type="PANTHER" id="PTHR46328:SF34">
    <property type="entry name" value="PROTEIN FAR1-RELATED SEQUENCE 5-LIKE"/>
    <property type="match status" value="1"/>
</dbReference>